<proteinExistence type="predicted"/>
<accession>A0ABN0TMS6</accession>
<evidence type="ECO:0000313" key="4">
    <source>
        <dbReference type="Proteomes" id="UP001500416"/>
    </source>
</evidence>
<keyword evidence="1" id="KW-0732">Signal</keyword>
<feature type="domain" description="Septum formation-related" evidence="2">
    <location>
        <begin position="52"/>
        <end position="256"/>
    </location>
</feature>
<protein>
    <recommendedName>
        <fullName evidence="2">Septum formation-related domain-containing protein</fullName>
    </recommendedName>
</protein>
<feature type="signal peptide" evidence="1">
    <location>
        <begin position="1"/>
        <end position="27"/>
    </location>
</feature>
<evidence type="ECO:0000259" key="2">
    <source>
        <dbReference type="Pfam" id="PF13845"/>
    </source>
</evidence>
<name>A0ABN0TMS6_9PSEU</name>
<sequence>MRRRRAAVGVGLLSLALLTGCTTPVPGTPDGEVVRPSITPSREELPQHGQCTDGALKTVPCTEPHEGEVVAIGQFTGLGDAYPSERDLRRSALPACRTALAVYLGSTDHDATRLQPQVLWVSRDGWARGDRWRLCTVVEIGPDGQRKKRTGPLKSLLKAEGFAQVQLCAQGSPGVDEQLKIVGCDTQHKAEAVPGVLNIGAHTAPTPSEEQVDAKAKEHCADAVTGYVGAQRPDVFASWRTFGSQAWSEGYTTVVCYAEATRPFTGRLWGLGDKPLPN</sequence>
<dbReference type="PROSITE" id="PS51257">
    <property type="entry name" value="PROKAR_LIPOPROTEIN"/>
    <property type="match status" value="1"/>
</dbReference>
<evidence type="ECO:0000313" key="3">
    <source>
        <dbReference type="EMBL" id="GAA0225662.1"/>
    </source>
</evidence>
<reference evidence="3 4" key="1">
    <citation type="journal article" date="2019" name="Int. J. Syst. Evol. Microbiol.">
        <title>The Global Catalogue of Microorganisms (GCM) 10K type strain sequencing project: providing services to taxonomists for standard genome sequencing and annotation.</title>
        <authorList>
            <consortium name="The Broad Institute Genomics Platform"/>
            <consortium name="The Broad Institute Genome Sequencing Center for Infectious Disease"/>
            <person name="Wu L."/>
            <person name="Ma J."/>
        </authorList>
    </citation>
    <scope>NUCLEOTIDE SEQUENCE [LARGE SCALE GENOMIC DNA]</scope>
    <source>
        <strain evidence="3 4">JCM 3380</strain>
    </source>
</reference>
<dbReference type="Proteomes" id="UP001500416">
    <property type="component" value="Unassembled WGS sequence"/>
</dbReference>
<organism evidence="3 4">
    <name type="scientific">Saccharothrix mutabilis subsp. mutabilis</name>
    <dbReference type="NCBI Taxonomy" id="66855"/>
    <lineage>
        <taxon>Bacteria</taxon>
        <taxon>Bacillati</taxon>
        <taxon>Actinomycetota</taxon>
        <taxon>Actinomycetes</taxon>
        <taxon>Pseudonocardiales</taxon>
        <taxon>Pseudonocardiaceae</taxon>
        <taxon>Saccharothrix</taxon>
    </lineage>
</organism>
<gene>
    <name evidence="3" type="ORF">GCM10010492_24890</name>
</gene>
<dbReference type="InterPro" id="IPR026004">
    <property type="entry name" value="Septum_form"/>
</dbReference>
<dbReference type="Pfam" id="PF13845">
    <property type="entry name" value="Septum_form"/>
    <property type="match status" value="1"/>
</dbReference>
<dbReference type="RefSeq" id="WP_343933895.1">
    <property type="nucleotide sequence ID" value="NZ_BAAABU010000004.1"/>
</dbReference>
<evidence type="ECO:0000256" key="1">
    <source>
        <dbReference type="SAM" id="SignalP"/>
    </source>
</evidence>
<dbReference type="EMBL" id="BAAABU010000004">
    <property type="protein sequence ID" value="GAA0225662.1"/>
    <property type="molecule type" value="Genomic_DNA"/>
</dbReference>
<keyword evidence="4" id="KW-1185">Reference proteome</keyword>
<comment type="caution">
    <text evidence="3">The sequence shown here is derived from an EMBL/GenBank/DDBJ whole genome shotgun (WGS) entry which is preliminary data.</text>
</comment>
<feature type="chain" id="PRO_5045902857" description="Septum formation-related domain-containing protein" evidence="1">
    <location>
        <begin position="28"/>
        <end position="278"/>
    </location>
</feature>